<proteinExistence type="predicted"/>
<comment type="caution">
    <text evidence="1">The sequence shown here is derived from an EMBL/GenBank/DDBJ whole genome shotgun (WGS) entry which is preliminary data.</text>
</comment>
<sequence length="288" mass="33001">MPLRVKNGGHSDAGSSTINEGILLDLVNMKRVDLDIESKTVTLQGARFGAMRAKSWSTAIMMVTSSTAVDVLLWEATVVTADGSLVTVKDSDARDSKEDWPDRITIDSSWLCDLQQKRTEPAVRFLVYHDGTKSDFDRLINQHLGEGELAKQLKRRSVEEKSTRFLHETLVTQWSEETTKGFPSNPSYSIYTPFVFKNQESKIREMTAITRDEMRAFRELFNSEQVMLKSGWRDMREFLQTFNEALRKYSMSGRAAFINFPDEALVSETHDMAYFGHNHLELREIKKI</sequence>
<dbReference type="Gene3D" id="3.30.465.10">
    <property type="match status" value="1"/>
</dbReference>
<dbReference type="InterPro" id="IPR016169">
    <property type="entry name" value="FAD-bd_PCMH_sub2"/>
</dbReference>
<accession>A0ABR1GP27</accession>
<gene>
    <name evidence="1" type="ORF">QQX98_010723</name>
</gene>
<dbReference type="SUPFAM" id="SSF56176">
    <property type="entry name" value="FAD-binding/transporter-associated domain-like"/>
    <property type="match status" value="1"/>
</dbReference>
<dbReference type="EMBL" id="JAZAVJ010000243">
    <property type="protein sequence ID" value="KAK7403493.1"/>
    <property type="molecule type" value="Genomic_DNA"/>
</dbReference>
<evidence type="ECO:0008006" key="3">
    <source>
        <dbReference type="Google" id="ProtNLM"/>
    </source>
</evidence>
<protein>
    <recommendedName>
        <fullName evidence="3">FAD-binding PCMH-type domain-containing protein</fullName>
    </recommendedName>
</protein>
<dbReference type="Proteomes" id="UP001498476">
    <property type="component" value="Unassembled WGS sequence"/>
</dbReference>
<dbReference type="InterPro" id="IPR036318">
    <property type="entry name" value="FAD-bd_PCMH-like_sf"/>
</dbReference>
<reference evidence="1 2" key="1">
    <citation type="journal article" date="2025" name="Microbiol. Resour. Announc.">
        <title>Draft genome sequences for Neonectria magnoliae and Neonectria punicea, canker pathogens of Liriodendron tulipifera and Acer saccharum in West Virginia.</title>
        <authorList>
            <person name="Petronek H.M."/>
            <person name="Kasson M.T."/>
            <person name="Metheny A.M."/>
            <person name="Stauder C.M."/>
            <person name="Lovett B."/>
            <person name="Lynch S.C."/>
            <person name="Garnas J.R."/>
            <person name="Kasson L.R."/>
            <person name="Stajich J.E."/>
        </authorList>
    </citation>
    <scope>NUCLEOTIDE SEQUENCE [LARGE SCALE GENOMIC DNA]</scope>
    <source>
        <strain evidence="1 2">NRRL 64653</strain>
    </source>
</reference>
<organism evidence="1 2">
    <name type="scientific">Neonectria punicea</name>
    <dbReference type="NCBI Taxonomy" id="979145"/>
    <lineage>
        <taxon>Eukaryota</taxon>
        <taxon>Fungi</taxon>
        <taxon>Dikarya</taxon>
        <taxon>Ascomycota</taxon>
        <taxon>Pezizomycotina</taxon>
        <taxon>Sordariomycetes</taxon>
        <taxon>Hypocreomycetidae</taxon>
        <taxon>Hypocreales</taxon>
        <taxon>Nectriaceae</taxon>
        <taxon>Neonectria</taxon>
    </lineage>
</organism>
<evidence type="ECO:0000313" key="2">
    <source>
        <dbReference type="Proteomes" id="UP001498476"/>
    </source>
</evidence>
<keyword evidence="2" id="KW-1185">Reference proteome</keyword>
<name>A0ABR1GP27_9HYPO</name>
<evidence type="ECO:0000313" key="1">
    <source>
        <dbReference type="EMBL" id="KAK7403493.1"/>
    </source>
</evidence>